<dbReference type="Proteomes" id="UP001472866">
    <property type="component" value="Chromosome 05"/>
</dbReference>
<keyword evidence="5" id="KW-1185">Reference proteome</keyword>
<dbReference type="Pfam" id="PF01712">
    <property type="entry name" value="dNK"/>
    <property type="match status" value="1"/>
</dbReference>
<dbReference type="AlphaFoldDB" id="A0A7S3CDB2"/>
<dbReference type="PANTHER" id="PTHR10513:SF35">
    <property type="entry name" value="DEOXYADENOSINE KINASE"/>
    <property type="match status" value="1"/>
</dbReference>
<dbReference type="EMBL" id="CP151505">
    <property type="protein sequence ID" value="WZN62327.1"/>
    <property type="molecule type" value="Genomic_DNA"/>
</dbReference>
<dbReference type="InterPro" id="IPR031314">
    <property type="entry name" value="DNK_dom"/>
</dbReference>
<evidence type="ECO:0000259" key="2">
    <source>
        <dbReference type="Pfam" id="PF01712"/>
    </source>
</evidence>
<dbReference type="InterPro" id="IPR027417">
    <property type="entry name" value="P-loop_NTPase"/>
</dbReference>
<keyword evidence="4" id="KW-0808">Transferase</keyword>
<accession>A0A7S3CDB2</accession>
<dbReference type="SUPFAM" id="SSF52540">
    <property type="entry name" value="P-loop containing nucleoside triphosphate hydrolases"/>
    <property type="match status" value="1"/>
</dbReference>
<proteinExistence type="predicted"/>
<dbReference type="InterPro" id="IPR050566">
    <property type="entry name" value="Deoxyribonucleoside_kinase"/>
</dbReference>
<name>A0A7S3CDB2_9CHLO</name>
<evidence type="ECO:0000313" key="3">
    <source>
        <dbReference type="EMBL" id="CAE0191457.1"/>
    </source>
</evidence>
<feature type="region of interest" description="Disordered" evidence="1">
    <location>
        <begin position="84"/>
        <end position="114"/>
    </location>
</feature>
<dbReference type="Gene3D" id="3.40.50.300">
    <property type="entry name" value="P-loop containing nucleotide triphosphate hydrolases"/>
    <property type="match status" value="1"/>
</dbReference>
<dbReference type="CDD" id="cd01673">
    <property type="entry name" value="dNK"/>
    <property type="match status" value="1"/>
</dbReference>
<protein>
    <submittedName>
        <fullName evidence="4">Deoxyribonucleoside kinase</fullName>
    </submittedName>
</protein>
<gene>
    <name evidence="3" type="ORF">CROS1456_LOCUS4547</name>
    <name evidence="4" type="ORF">HKI87_05g38630</name>
</gene>
<evidence type="ECO:0000313" key="5">
    <source>
        <dbReference type="Proteomes" id="UP001472866"/>
    </source>
</evidence>
<organism evidence="3">
    <name type="scientific">Chloropicon roscoffensis</name>
    <dbReference type="NCBI Taxonomy" id="1461544"/>
    <lineage>
        <taxon>Eukaryota</taxon>
        <taxon>Viridiplantae</taxon>
        <taxon>Chlorophyta</taxon>
        <taxon>Chloropicophyceae</taxon>
        <taxon>Chloropicales</taxon>
        <taxon>Chloropicaceae</taxon>
        <taxon>Chloropicon</taxon>
    </lineage>
</organism>
<dbReference type="GO" id="GO:0019136">
    <property type="term" value="F:deoxynucleoside kinase activity"/>
    <property type="evidence" value="ECO:0007669"/>
    <property type="project" value="TreeGrafter"/>
</dbReference>
<dbReference type="EMBL" id="HBHZ01005868">
    <property type="protein sequence ID" value="CAE0191457.1"/>
    <property type="molecule type" value="Transcribed_RNA"/>
</dbReference>
<evidence type="ECO:0000256" key="1">
    <source>
        <dbReference type="SAM" id="MobiDB-lite"/>
    </source>
</evidence>
<reference evidence="3" key="1">
    <citation type="submission" date="2021-01" db="EMBL/GenBank/DDBJ databases">
        <authorList>
            <person name="Corre E."/>
            <person name="Pelletier E."/>
            <person name="Niang G."/>
            <person name="Scheremetjew M."/>
            <person name="Finn R."/>
            <person name="Kale V."/>
            <person name="Holt S."/>
            <person name="Cochrane G."/>
            <person name="Meng A."/>
            <person name="Brown T."/>
            <person name="Cohen L."/>
        </authorList>
    </citation>
    <scope>NUCLEOTIDE SEQUENCE</scope>
    <source>
        <strain evidence="3">RCC1871</strain>
    </source>
</reference>
<dbReference type="GO" id="GO:0005737">
    <property type="term" value="C:cytoplasm"/>
    <property type="evidence" value="ECO:0007669"/>
    <property type="project" value="TreeGrafter"/>
</dbReference>
<feature type="compositionally biased region" description="Low complexity" evidence="1">
    <location>
        <begin position="1"/>
        <end position="11"/>
    </location>
</feature>
<dbReference type="PANTHER" id="PTHR10513">
    <property type="entry name" value="DEOXYNUCLEOSIDE KINASE"/>
    <property type="match status" value="1"/>
</dbReference>
<keyword evidence="4" id="KW-0418">Kinase</keyword>
<reference evidence="4 5" key="2">
    <citation type="submission" date="2024-03" db="EMBL/GenBank/DDBJ databases">
        <title>Complete genome sequence of the green alga Chloropicon roscoffensis RCC1871.</title>
        <authorList>
            <person name="Lemieux C."/>
            <person name="Pombert J.-F."/>
            <person name="Otis C."/>
            <person name="Turmel M."/>
        </authorList>
    </citation>
    <scope>NUCLEOTIDE SEQUENCE [LARGE SCALE GENOMIC DNA]</scope>
    <source>
        <strain evidence="4 5">RCC1871</strain>
    </source>
</reference>
<sequence length="401" mass="44281">MMADISNLDLSNSDDKTSLTEGLPSPRSNSTVSEENVMRRLAIGQEAANRSKAGLAGAGSAAVSRGLVLGQEAARMRRSLFSTTGTGSAATMKSPKSVFSLPSSPLNDNRGLSHAVPDETGSSIAIEGNIGVGKSTFLSLMRQVKGLDGNIVTMPEPVSKWQNVGGNSDYNLLQRFYEQPHRFSYTFQSYAFITRFLQHNEGVMNNPNKVRILERSVFTDRKVFVSSLKDNEYLDDMEVTLYNEWFNPVLATLPNLVPDVIVYLRASPEACMARLRKRSREEESNIELSYLELLHRKHEDWLVLETTPTEILDYKEGQVVNTGKLGEALTKENQNMPGVWLRMFPPGADGKELPQIIDKPIVIVDCEPSAGEGEVGLSHFNFQSVVEVLKACGVKHLRGEA</sequence>
<evidence type="ECO:0000313" key="4">
    <source>
        <dbReference type="EMBL" id="WZN62327.1"/>
    </source>
</evidence>
<feature type="region of interest" description="Disordered" evidence="1">
    <location>
        <begin position="1"/>
        <end position="35"/>
    </location>
</feature>
<feature type="domain" description="Deoxynucleoside kinase" evidence="2">
    <location>
        <begin position="124"/>
        <end position="326"/>
    </location>
</feature>